<feature type="domain" description="Alcohol dehydrogenase-like C-terminal" evidence="8">
    <location>
        <begin position="185"/>
        <end position="286"/>
    </location>
</feature>
<keyword evidence="5" id="KW-0560">Oxidoreductase</keyword>
<dbReference type="Pfam" id="PF00107">
    <property type="entry name" value="ADH_zinc_N"/>
    <property type="match status" value="1"/>
</dbReference>
<dbReference type="GO" id="GO:0008270">
    <property type="term" value="F:zinc ion binding"/>
    <property type="evidence" value="ECO:0007669"/>
    <property type="project" value="InterPro"/>
</dbReference>
<dbReference type="KEGG" id="euz:DVS28_a3771"/>
<accession>A0A346Y1U6</accession>
<protein>
    <submittedName>
        <fullName evidence="10">Threonine dehydrogenase and related Zn-dependent dehydrogenase</fullName>
    </submittedName>
</protein>
<dbReference type="AlphaFoldDB" id="A0A346Y1U6"/>
<dbReference type="InterPro" id="IPR013154">
    <property type="entry name" value="ADH-like_N"/>
</dbReference>
<evidence type="ECO:0000313" key="10">
    <source>
        <dbReference type="EMBL" id="AXV08443.1"/>
    </source>
</evidence>
<dbReference type="InterPro" id="IPR002328">
    <property type="entry name" value="ADH_Zn_CS"/>
</dbReference>
<dbReference type="CDD" id="cd08282">
    <property type="entry name" value="PFDH_like"/>
    <property type="match status" value="1"/>
</dbReference>
<dbReference type="Gene3D" id="3.90.180.10">
    <property type="entry name" value="Medium-chain alcohol dehydrogenases, catalytic domain"/>
    <property type="match status" value="1"/>
</dbReference>
<evidence type="ECO:0000259" key="9">
    <source>
        <dbReference type="Pfam" id="PF08240"/>
    </source>
</evidence>
<dbReference type="Proteomes" id="UP000264006">
    <property type="component" value="Chromosome"/>
</dbReference>
<name>A0A346Y1U6_9ACTN</name>
<evidence type="ECO:0000256" key="6">
    <source>
        <dbReference type="ARBA" id="ARBA00023027"/>
    </source>
</evidence>
<feature type="domain" description="Alcohol dehydrogenase-like N-terminal" evidence="9">
    <location>
        <begin position="25"/>
        <end position="136"/>
    </location>
</feature>
<dbReference type="InterPro" id="IPR011032">
    <property type="entry name" value="GroES-like_sf"/>
</dbReference>
<evidence type="ECO:0000256" key="5">
    <source>
        <dbReference type="ARBA" id="ARBA00023002"/>
    </source>
</evidence>
<sequence length="379" mass="40537">MKAVVYRGERDVRVEDVEDPTIDAPTDAIIRITTSAICGSDLHMYEGRTGAEPGIVFGHENMGVVEEVGAGVSDLKKGDRVVLPFNVACGFCRNCENNKTGFCLNVNEGFAGGAYGYVSMGPWRGGQAEYLKVPFADFNALRLPEGEEHEHDFAMLADIFPTGYHATELAGVGPGDTVAVYGAGPVGQMAAYSARLRGASEIYVVDKVEERLRLAEEHSGAIPVNFAEVDAPEFILDATDGGTDTGIDAVGYQAQKPDGEDEVPAMILNNLVTSTRATGRLGVVGLYVPSDPGAPTEEAANGRLLFDIGTFFEKGLKMGTGQADVKAHNRQLRDLIIAGRAEPSFVVSKRVPLEEAPDAYARFDKREDGYTKVVLDPAA</sequence>
<dbReference type="OrthoDB" id="241504at2"/>
<keyword evidence="6" id="KW-0520">NAD</keyword>
<keyword evidence="4 7" id="KW-0862">Zinc</keyword>
<dbReference type="InterPro" id="IPR013149">
    <property type="entry name" value="ADH-like_C"/>
</dbReference>
<dbReference type="RefSeq" id="WP_114592786.1">
    <property type="nucleotide sequence ID" value="NZ_CP031165.1"/>
</dbReference>
<dbReference type="SUPFAM" id="SSF50129">
    <property type="entry name" value="GroES-like"/>
    <property type="match status" value="1"/>
</dbReference>
<evidence type="ECO:0000259" key="8">
    <source>
        <dbReference type="Pfam" id="PF00107"/>
    </source>
</evidence>
<dbReference type="InterPro" id="IPR036291">
    <property type="entry name" value="NAD(P)-bd_dom_sf"/>
</dbReference>
<reference evidence="10 11" key="1">
    <citation type="submission" date="2018-09" db="EMBL/GenBank/DDBJ databases">
        <title>Complete genome sequence of Euzebya sp. DY32-46 isolated from seawater of Pacific Ocean.</title>
        <authorList>
            <person name="Xu L."/>
            <person name="Wu Y.-H."/>
            <person name="Xu X.-W."/>
        </authorList>
    </citation>
    <scope>NUCLEOTIDE SEQUENCE [LARGE SCALE GENOMIC DNA]</scope>
    <source>
        <strain evidence="10 11">DY32-46</strain>
    </source>
</reference>
<dbReference type="PANTHER" id="PTHR42813:SF3">
    <property type="entry name" value="GLUTATHIONE-INDEPENDENT FORMALDEHYDE DEHYDROGENASE"/>
    <property type="match status" value="1"/>
</dbReference>
<keyword evidence="3 7" id="KW-0479">Metal-binding</keyword>
<evidence type="ECO:0000256" key="2">
    <source>
        <dbReference type="ARBA" id="ARBA00008072"/>
    </source>
</evidence>
<evidence type="ECO:0000256" key="4">
    <source>
        <dbReference type="ARBA" id="ARBA00022833"/>
    </source>
</evidence>
<dbReference type="EMBL" id="CP031165">
    <property type="protein sequence ID" value="AXV08443.1"/>
    <property type="molecule type" value="Genomic_DNA"/>
</dbReference>
<dbReference type="PROSITE" id="PS00059">
    <property type="entry name" value="ADH_ZINC"/>
    <property type="match status" value="1"/>
</dbReference>
<dbReference type="SUPFAM" id="SSF51735">
    <property type="entry name" value="NAD(P)-binding Rossmann-fold domains"/>
    <property type="match status" value="1"/>
</dbReference>
<dbReference type="Gene3D" id="3.40.50.720">
    <property type="entry name" value="NAD(P)-binding Rossmann-like Domain"/>
    <property type="match status" value="1"/>
</dbReference>
<comment type="similarity">
    <text evidence="2 7">Belongs to the zinc-containing alcohol dehydrogenase family.</text>
</comment>
<dbReference type="PANTHER" id="PTHR42813">
    <property type="entry name" value="ZINC-TYPE ALCOHOL DEHYDROGENASE-LIKE"/>
    <property type="match status" value="1"/>
</dbReference>
<evidence type="ECO:0000256" key="3">
    <source>
        <dbReference type="ARBA" id="ARBA00022723"/>
    </source>
</evidence>
<keyword evidence="11" id="KW-1185">Reference proteome</keyword>
<comment type="cofactor">
    <cofactor evidence="1 7">
        <name>Zn(2+)</name>
        <dbReference type="ChEBI" id="CHEBI:29105"/>
    </cofactor>
</comment>
<gene>
    <name evidence="10" type="ORF">DVS28_a3771</name>
</gene>
<evidence type="ECO:0000256" key="1">
    <source>
        <dbReference type="ARBA" id="ARBA00001947"/>
    </source>
</evidence>
<evidence type="ECO:0000313" key="11">
    <source>
        <dbReference type="Proteomes" id="UP000264006"/>
    </source>
</evidence>
<proteinExistence type="inferred from homology"/>
<dbReference type="GO" id="GO:0016491">
    <property type="term" value="F:oxidoreductase activity"/>
    <property type="evidence" value="ECO:0007669"/>
    <property type="project" value="UniProtKB-KW"/>
</dbReference>
<evidence type="ECO:0000256" key="7">
    <source>
        <dbReference type="RuleBase" id="RU361277"/>
    </source>
</evidence>
<dbReference type="Pfam" id="PF08240">
    <property type="entry name" value="ADH_N"/>
    <property type="match status" value="1"/>
</dbReference>
<organism evidence="10 11">
    <name type="scientific">Euzebya pacifica</name>
    <dbReference type="NCBI Taxonomy" id="1608957"/>
    <lineage>
        <taxon>Bacteria</taxon>
        <taxon>Bacillati</taxon>
        <taxon>Actinomycetota</taxon>
        <taxon>Nitriliruptoria</taxon>
        <taxon>Euzebyales</taxon>
    </lineage>
</organism>